<dbReference type="InterPro" id="IPR025847">
    <property type="entry name" value="MEDS_domain"/>
</dbReference>
<feature type="domain" description="STAS" evidence="1">
    <location>
        <begin position="195"/>
        <end position="279"/>
    </location>
</feature>
<dbReference type="AlphaFoldDB" id="A0A239DIJ9"/>
<dbReference type="InterPro" id="IPR036513">
    <property type="entry name" value="STAS_dom_sf"/>
</dbReference>
<organism evidence="2 3">
    <name type="scientific">Geodermatophilus saharensis</name>
    <dbReference type="NCBI Taxonomy" id="1137994"/>
    <lineage>
        <taxon>Bacteria</taxon>
        <taxon>Bacillati</taxon>
        <taxon>Actinomycetota</taxon>
        <taxon>Actinomycetes</taxon>
        <taxon>Geodermatophilales</taxon>
        <taxon>Geodermatophilaceae</taxon>
        <taxon>Geodermatophilus</taxon>
    </lineage>
</organism>
<accession>A0A239DIJ9</accession>
<keyword evidence="3" id="KW-1185">Reference proteome</keyword>
<dbReference type="Pfam" id="PF14417">
    <property type="entry name" value="MEDS"/>
    <property type="match status" value="1"/>
</dbReference>
<evidence type="ECO:0000259" key="1">
    <source>
        <dbReference type="PROSITE" id="PS50801"/>
    </source>
</evidence>
<dbReference type="InterPro" id="IPR002645">
    <property type="entry name" value="STAS_dom"/>
</dbReference>
<protein>
    <submittedName>
        <fullName evidence="2">Anti-anti-sigma factor</fullName>
    </submittedName>
</protein>
<sequence length="279" mass="28988">MVTVPRGLPSLTGLGPGDHVCWSFSDDADLARAVVAHLEEGRRRDEQLLVVGASRQAALAAVAGLPDRDALIAGGRLDVQATGDTYAAGGGLVPAEQVERYRSAVQAALDRGRTGLRVAADVTGLLRAGPAGRRVLHAYERLADGLVATVPMTALCLYDAALGPELLGPVALLHPVQHLGDREPLAHLSGRGPRLALSGEVDLTEAAAVRTALVDVAGDVPGVLELDLSDLDFLDVAGARALALAGRDLAGRGVALKVTGARRQLRRSLELFDLAVAER</sequence>
<gene>
    <name evidence="2" type="ORF">SAMN04488107_2180</name>
</gene>
<evidence type="ECO:0000313" key="2">
    <source>
        <dbReference type="EMBL" id="SNS31821.1"/>
    </source>
</evidence>
<dbReference type="SUPFAM" id="SSF52091">
    <property type="entry name" value="SpoIIaa-like"/>
    <property type="match status" value="1"/>
</dbReference>
<dbReference type="Pfam" id="PF01740">
    <property type="entry name" value="STAS"/>
    <property type="match status" value="1"/>
</dbReference>
<dbReference type="PROSITE" id="PS50801">
    <property type="entry name" value="STAS"/>
    <property type="match status" value="1"/>
</dbReference>
<dbReference type="EMBL" id="FZOH01000003">
    <property type="protein sequence ID" value="SNS31821.1"/>
    <property type="molecule type" value="Genomic_DNA"/>
</dbReference>
<dbReference type="Proteomes" id="UP000198386">
    <property type="component" value="Unassembled WGS sequence"/>
</dbReference>
<proteinExistence type="predicted"/>
<name>A0A239DIJ9_9ACTN</name>
<dbReference type="Gene3D" id="3.30.750.24">
    <property type="entry name" value="STAS domain"/>
    <property type="match status" value="1"/>
</dbReference>
<reference evidence="3" key="1">
    <citation type="submission" date="2017-06" db="EMBL/GenBank/DDBJ databases">
        <authorList>
            <person name="Varghese N."/>
            <person name="Submissions S."/>
        </authorList>
    </citation>
    <scope>NUCLEOTIDE SEQUENCE [LARGE SCALE GENOMIC DNA]</scope>
    <source>
        <strain evidence="3">DSM 45423</strain>
    </source>
</reference>
<evidence type="ECO:0000313" key="3">
    <source>
        <dbReference type="Proteomes" id="UP000198386"/>
    </source>
</evidence>